<dbReference type="InterPro" id="IPR001478">
    <property type="entry name" value="PDZ"/>
</dbReference>
<dbReference type="Pfam" id="PF03572">
    <property type="entry name" value="Peptidase_S41"/>
    <property type="match status" value="1"/>
</dbReference>
<comment type="caution">
    <text evidence="3">The sequence shown here is derived from an EMBL/GenBank/DDBJ whole genome shotgun (WGS) entry which is preliminary data.</text>
</comment>
<dbReference type="InterPro" id="IPR036034">
    <property type="entry name" value="PDZ_sf"/>
</dbReference>
<evidence type="ECO:0000259" key="2">
    <source>
        <dbReference type="Pfam" id="PF03572"/>
    </source>
</evidence>
<accession>A0A3N0W630</accession>
<reference evidence="4 6" key="2">
    <citation type="submission" date="2019-03" db="EMBL/GenBank/DDBJ databases">
        <title>Genomic Encyclopedia of Archaeal and Bacterial Type Strains, Phase II (KMG-II): from individual species to whole genera.</title>
        <authorList>
            <person name="Goeker M."/>
        </authorList>
    </citation>
    <scope>NUCLEOTIDE SEQUENCE [LARGE SCALE GENOMIC DNA]</scope>
    <source>
        <strain evidence="4 6">DSM 15235</strain>
    </source>
</reference>
<dbReference type="GO" id="GO:0008236">
    <property type="term" value="F:serine-type peptidase activity"/>
    <property type="evidence" value="ECO:0007669"/>
    <property type="project" value="InterPro"/>
</dbReference>
<dbReference type="EMBL" id="SOQW01000001">
    <property type="protein sequence ID" value="TDX94574.1"/>
    <property type="molecule type" value="Genomic_DNA"/>
</dbReference>
<protein>
    <submittedName>
        <fullName evidence="4">Peptidase S41-like protein</fullName>
    </submittedName>
</protein>
<dbReference type="Gene3D" id="2.30.42.10">
    <property type="match status" value="1"/>
</dbReference>
<dbReference type="OrthoDB" id="5379939at2"/>
<dbReference type="RefSeq" id="WP_123262157.1">
    <property type="nucleotide sequence ID" value="NZ_RJTX01000001.1"/>
</dbReference>
<feature type="domain" description="Tail specific protease" evidence="2">
    <location>
        <begin position="366"/>
        <end position="546"/>
    </location>
</feature>
<proteinExistence type="predicted"/>
<evidence type="ECO:0000313" key="6">
    <source>
        <dbReference type="Proteomes" id="UP000295709"/>
    </source>
</evidence>
<dbReference type="EMBL" id="RJTX01000001">
    <property type="protein sequence ID" value="ROI00455.1"/>
    <property type="molecule type" value="Genomic_DNA"/>
</dbReference>
<organism evidence="3 5">
    <name type="scientific">Chryseobacterium daecheongense</name>
    <dbReference type="NCBI Taxonomy" id="192389"/>
    <lineage>
        <taxon>Bacteria</taxon>
        <taxon>Pseudomonadati</taxon>
        <taxon>Bacteroidota</taxon>
        <taxon>Flavobacteriia</taxon>
        <taxon>Flavobacteriales</taxon>
        <taxon>Weeksellaceae</taxon>
        <taxon>Chryseobacterium group</taxon>
        <taxon>Chryseobacterium</taxon>
    </lineage>
</organism>
<dbReference type="Gene3D" id="3.90.226.10">
    <property type="entry name" value="2-enoyl-CoA Hydratase, Chain A, domain 1"/>
    <property type="match status" value="1"/>
</dbReference>
<dbReference type="SUPFAM" id="SSF52096">
    <property type="entry name" value="ClpP/crotonase"/>
    <property type="match status" value="1"/>
</dbReference>
<dbReference type="Proteomes" id="UP000269375">
    <property type="component" value="Unassembled WGS sequence"/>
</dbReference>
<gene>
    <name evidence="4" type="ORF">BCF50_0342</name>
    <name evidence="3" type="ORF">EGI05_06115</name>
</gene>
<dbReference type="InterPro" id="IPR029045">
    <property type="entry name" value="ClpP/crotonase-like_dom_sf"/>
</dbReference>
<evidence type="ECO:0000313" key="3">
    <source>
        <dbReference type="EMBL" id="ROI00455.1"/>
    </source>
</evidence>
<evidence type="ECO:0000313" key="4">
    <source>
        <dbReference type="EMBL" id="TDX94574.1"/>
    </source>
</evidence>
<reference evidence="5" key="1">
    <citation type="submission" date="2018-11" db="EMBL/GenBank/DDBJ databases">
        <title>Proposal to divide the Flavobacteriaceae and reorganize its genera based on Amino Acid Identity values calculated from whole genome sequences.</title>
        <authorList>
            <person name="Nicholson A.C."/>
            <person name="Gulvik C.A."/>
            <person name="Whitney A.M."/>
            <person name="Humrighouse B.W."/>
            <person name="Bell M."/>
            <person name="Holmes B."/>
            <person name="Steigerwalt A."/>
            <person name="Villarma A."/>
            <person name="Sheth M."/>
            <person name="Batra D."/>
            <person name="Pryor J."/>
            <person name="Bernardet J.-F."/>
            <person name="Hugo C."/>
            <person name="Kampfer P."/>
            <person name="Newman J."/>
            <person name="Mcquiston J.R."/>
        </authorList>
    </citation>
    <scope>NUCLEOTIDE SEQUENCE [LARGE SCALE GENOMIC DNA]</scope>
    <source>
        <strain evidence="5">DSM 15235</strain>
    </source>
</reference>
<keyword evidence="6" id="KW-1185">Reference proteome</keyword>
<name>A0A3N0W630_9FLAO</name>
<sequence>MRKINIIFFLILTYSFAYGQKDQYYLFFKTWNFLKYYHPDVADGRMDADSLFLATVGEITDQSDANSVIAALTKNLTNQFPGASVTDDPKDLLSANQNFNWYQKNKKINAENKVLLNSIYNHRSITTSIKKAPSTTDKSKDQFSKEQNLPLPYRLLIMAKIQGSIDYLYPHKYLMPKDSDAYFTHLLDLAINCTSRKDFEIILAKAVAKMEDTHAFRFYDQLHYKNEIYHCLYYPPFDYVLFEDHLLVTHLILPEIGAKSQIQVGDQIMEINGKSISEIIKEKQALISASNMETLLHMMSDYQRNLIWPDDLAQKNLKVKSNQDHTIRSLKVDFTDFRNKEDLAKVTAYIKEKIHTETQYKISHKDIAYFKINDIFSIIDNIPDDQLDDQMDRIFKEASSKKAIVFDMRGYPDWGGFVFHYIYKYFSPLENHFGKYYEPNIKNKGTYIPISYTQFGHYYPLIENKTVHPYQGKVFIIVNPDTLSMSEWNTMNLQKVFPQAITIGQKTAGADGDTVTEPLAAGYNLVFTGNGIFYDDNTQTQKTGIRINKLIRYSDEDIIQKRDLEAEKILNSLK</sequence>
<dbReference type="Pfam" id="PF00595">
    <property type="entry name" value="PDZ"/>
    <property type="match status" value="1"/>
</dbReference>
<dbReference type="InterPro" id="IPR005151">
    <property type="entry name" value="Tail-specific_protease"/>
</dbReference>
<dbReference type="GO" id="GO:0006508">
    <property type="term" value="P:proteolysis"/>
    <property type="evidence" value="ECO:0007669"/>
    <property type="project" value="InterPro"/>
</dbReference>
<dbReference type="AlphaFoldDB" id="A0A3N0W630"/>
<evidence type="ECO:0000313" key="5">
    <source>
        <dbReference type="Proteomes" id="UP000269375"/>
    </source>
</evidence>
<feature type="domain" description="PDZ" evidence="1">
    <location>
        <begin position="252"/>
        <end position="286"/>
    </location>
</feature>
<evidence type="ECO:0000259" key="1">
    <source>
        <dbReference type="Pfam" id="PF00595"/>
    </source>
</evidence>
<dbReference type="Proteomes" id="UP000295709">
    <property type="component" value="Unassembled WGS sequence"/>
</dbReference>